<feature type="transmembrane region" description="Helical" evidence="12">
    <location>
        <begin position="365"/>
        <end position="384"/>
    </location>
</feature>
<reference evidence="13 14" key="1">
    <citation type="journal article" date="2019" name="Int. J. Syst. Evol. Microbiol.">
        <title>The Global Catalogue of Microorganisms (GCM) 10K type strain sequencing project: providing services to taxonomists for standard genome sequencing and annotation.</title>
        <authorList>
            <consortium name="The Broad Institute Genomics Platform"/>
            <consortium name="The Broad Institute Genome Sequencing Center for Infectious Disease"/>
            <person name="Wu L."/>
            <person name="Ma J."/>
        </authorList>
    </citation>
    <scope>NUCLEOTIDE SEQUENCE [LARGE SCALE GENOMIC DNA]</scope>
    <source>
        <strain evidence="13 14">JCM 13378</strain>
    </source>
</reference>
<feature type="transmembrane region" description="Helical" evidence="12">
    <location>
        <begin position="493"/>
        <end position="519"/>
    </location>
</feature>
<comment type="similarity">
    <text evidence="3 11">Belongs to the membrane-bound acyltransferase family.</text>
</comment>
<dbReference type="Pfam" id="PF03062">
    <property type="entry name" value="MBOAT"/>
    <property type="match status" value="1"/>
</dbReference>
<keyword evidence="4 11" id="KW-1003">Cell membrane</keyword>
<dbReference type="RefSeq" id="WP_343847023.1">
    <property type="nucleotide sequence ID" value="NZ_BAAAEI010000023.1"/>
</dbReference>
<feature type="transmembrane region" description="Helical" evidence="12">
    <location>
        <begin position="112"/>
        <end position="133"/>
    </location>
</feature>
<keyword evidence="5 11" id="KW-0808">Transferase</keyword>
<evidence type="ECO:0000256" key="10">
    <source>
        <dbReference type="ARBA" id="ARBA00023315"/>
    </source>
</evidence>
<evidence type="ECO:0000313" key="13">
    <source>
        <dbReference type="EMBL" id="GAA0369723.1"/>
    </source>
</evidence>
<keyword evidence="10 11" id="KW-0012">Acyltransferase</keyword>
<feature type="transmembrane region" description="Helical" evidence="12">
    <location>
        <begin position="331"/>
        <end position="353"/>
    </location>
</feature>
<keyword evidence="11" id="KW-0997">Cell inner membrane</keyword>
<dbReference type="InterPro" id="IPR024194">
    <property type="entry name" value="Ac/AlaTfrase_AlgI/DltB"/>
</dbReference>
<evidence type="ECO:0000256" key="8">
    <source>
        <dbReference type="ARBA" id="ARBA00022989"/>
    </source>
</evidence>
<gene>
    <name evidence="13" type="ORF">GCM10009092_37500</name>
</gene>
<feature type="transmembrane region" description="Helical" evidence="12">
    <location>
        <begin position="53"/>
        <end position="69"/>
    </location>
</feature>
<dbReference type="PANTHER" id="PTHR13285:SF23">
    <property type="entry name" value="TEICHOIC ACID D-ALANYLTRANSFERASE"/>
    <property type="match status" value="1"/>
</dbReference>
<dbReference type="EC" id="2.3.1.-" evidence="11"/>
<feature type="transmembrane region" description="Helical" evidence="12">
    <location>
        <begin position="309"/>
        <end position="325"/>
    </location>
</feature>
<comment type="pathway">
    <text evidence="2 11">Glycan biosynthesis; alginate biosynthesis.</text>
</comment>
<dbReference type="PANTHER" id="PTHR13285">
    <property type="entry name" value="ACYLTRANSFERASE"/>
    <property type="match status" value="1"/>
</dbReference>
<keyword evidence="9 11" id="KW-0472">Membrane</keyword>
<feature type="transmembrane region" description="Helical" evidence="12">
    <location>
        <begin position="145"/>
        <end position="166"/>
    </location>
</feature>
<comment type="subcellular location">
    <subcellularLocation>
        <location evidence="11">Cell inner membrane</location>
    </subcellularLocation>
    <subcellularLocation>
        <location evidence="1">Cell membrane</location>
        <topology evidence="1">Multi-pass membrane protein</topology>
    </subcellularLocation>
</comment>
<evidence type="ECO:0000313" key="14">
    <source>
        <dbReference type="Proteomes" id="UP001501757"/>
    </source>
</evidence>
<evidence type="ECO:0000256" key="3">
    <source>
        <dbReference type="ARBA" id="ARBA00010323"/>
    </source>
</evidence>
<comment type="caution">
    <text evidence="13">The sequence shown here is derived from an EMBL/GenBank/DDBJ whole genome shotgun (WGS) entry which is preliminary data.</text>
</comment>
<evidence type="ECO:0000256" key="2">
    <source>
        <dbReference type="ARBA" id="ARBA00005182"/>
    </source>
</evidence>
<feature type="transmembrane region" description="Helical" evidence="12">
    <location>
        <begin position="186"/>
        <end position="211"/>
    </location>
</feature>
<protein>
    <recommendedName>
        <fullName evidence="11">Probable alginate O-acetylase</fullName>
        <ecNumber evidence="11">2.3.1.-</ecNumber>
    </recommendedName>
</protein>
<name>A0ABN0XPR1_9ALTE</name>
<evidence type="ECO:0000256" key="11">
    <source>
        <dbReference type="PIRNR" id="PIRNR016636"/>
    </source>
</evidence>
<keyword evidence="14" id="KW-1185">Reference proteome</keyword>
<sequence>MLFNSFEFIFVFLPLTLCAYIYCARRWGNEAAIGILVLASLFFYSYWNPAYLPLLLFSMLFNFFVGRYLGVNKNKVVLTLGVITNLGVLGYYKYAGFFMANMNAVFNNQWDLGLIILPLAISFFTFQQIAYLVDSYQGITKEYSFLHYSLFVSFFPQLIAGPIVHHKEMLPQFESSKPYQIDVNNLIVGLSIFSIGLFKKTVLADGIAVYANPVFSAADTGQMLDFFYAWSGVLAYTLQLYFDFSGYSDMAIGLARIFGIVLPLNFYSPYKACNISEFWRRWHMTLSRFLRDYVYIPMGGNRKGPGRRYVNLVTTMLLGGLWHGAGWNFVIWGALHGAYLTIHQLWVSFLTLMGFKCSQTVPYKVFFWLVTFVAVVVGWVFFRATTLEGALRLVEAMVGLQGISLPNALYARMGEFGSTLQLLGIESNARGGVDFVLVWLWIAALLPVVLMLPNTQDLFSRVKGSLSNLDHERKDALWPLFKLTGQLVWKESRLWACLCAVALGLGLLTLTQVSEFLYFQF</sequence>
<dbReference type="InterPro" id="IPR004299">
    <property type="entry name" value="MBOAT_fam"/>
</dbReference>
<evidence type="ECO:0000256" key="7">
    <source>
        <dbReference type="ARBA" id="ARBA00022841"/>
    </source>
</evidence>
<feature type="transmembrane region" description="Helical" evidence="12">
    <location>
        <begin position="76"/>
        <end position="92"/>
    </location>
</feature>
<keyword evidence="6 11" id="KW-0812">Transmembrane</keyword>
<proteinExistence type="inferred from homology"/>
<dbReference type="EMBL" id="BAAAEI010000023">
    <property type="protein sequence ID" value="GAA0369723.1"/>
    <property type="molecule type" value="Genomic_DNA"/>
</dbReference>
<keyword evidence="7 11" id="KW-0016">Alginate biosynthesis</keyword>
<evidence type="ECO:0000256" key="9">
    <source>
        <dbReference type="ARBA" id="ARBA00023136"/>
    </source>
</evidence>
<accession>A0ABN0XPR1</accession>
<evidence type="ECO:0000256" key="5">
    <source>
        <dbReference type="ARBA" id="ARBA00022679"/>
    </source>
</evidence>
<dbReference type="Proteomes" id="UP001501757">
    <property type="component" value="Unassembled WGS sequence"/>
</dbReference>
<organism evidence="13 14">
    <name type="scientific">Bowmanella denitrificans</name>
    <dbReference type="NCBI Taxonomy" id="366582"/>
    <lineage>
        <taxon>Bacteria</taxon>
        <taxon>Pseudomonadati</taxon>
        <taxon>Pseudomonadota</taxon>
        <taxon>Gammaproteobacteria</taxon>
        <taxon>Alteromonadales</taxon>
        <taxon>Alteromonadaceae</taxon>
        <taxon>Bowmanella</taxon>
    </lineage>
</organism>
<feature type="transmembrane region" description="Helical" evidence="12">
    <location>
        <begin position="31"/>
        <end position="47"/>
    </location>
</feature>
<evidence type="ECO:0000256" key="6">
    <source>
        <dbReference type="ARBA" id="ARBA00022692"/>
    </source>
</evidence>
<evidence type="ECO:0000256" key="1">
    <source>
        <dbReference type="ARBA" id="ARBA00004651"/>
    </source>
</evidence>
<feature type="transmembrane region" description="Helical" evidence="12">
    <location>
        <begin position="432"/>
        <end position="452"/>
    </location>
</feature>
<dbReference type="InterPro" id="IPR028362">
    <property type="entry name" value="AlgI"/>
</dbReference>
<feature type="transmembrane region" description="Helical" evidence="12">
    <location>
        <begin position="6"/>
        <end position="24"/>
    </location>
</feature>
<dbReference type="InterPro" id="IPR051085">
    <property type="entry name" value="MB_O-acyltransferase"/>
</dbReference>
<evidence type="ECO:0000256" key="4">
    <source>
        <dbReference type="ARBA" id="ARBA00022475"/>
    </source>
</evidence>
<dbReference type="PIRSF" id="PIRSF500217">
    <property type="entry name" value="AlgI"/>
    <property type="match status" value="1"/>
</dbReference>
<keyword evidence="8 12" id="KW-1133">Transmembrane helix</keyword>
<evidence type="ECO:0000256" key="12">
    <source>
        <dbReference type="SAM" id="Phobius"/>
    </source>
</evidence>
<dbReference type="PIRSF" id="PIRSF016636">
    <property type="entry name" value="AlgI_DltB"/>
    <property type="match status" value="1"/>
</dbReference>